<feature type="site" description="Important for catalytic activity, responsible for pKa modulation of the active site Glu and correct orientation of both the proton donor and substrate" evidence="5">
    <location>
        <position position="163"/>
    </location>
</feature>
<keyword evidence="3 6" id="KW-0326">Glycosidase</keyword>
<comment type="caution">
    <text evidence="7">The sequence shown here is derived from an EMBL/GenBank/DDBJ whole genome shotgun (WGS) entry which is preliminary data.</text>
</comment>
<dbReference type="PANTHER" id="PTHR42812">
    <property type="entry name" value="BETA-XYLOSIDASE"/>
    <property type="match status" value="1"/>
</dbReference>
<reference evidence="7 8" key="2">
    <citation type="submission" date="2015-05" db="EMBL/GenBank/DDBJ databases">
        <authorList>
            <person name="Morales-Cruz A."/>
            <person name="Amrine K.C."/>
            <person name="Cantu D."/>
        </authorList>
    </citation>
    <scope>NUCLEOTIDE SEQUENCE [LARGE SCALE GENOMIC DNA]</scope>
    <source>
        <strain evidence="7">UCRPC4</strain>
    </source>
</reference>
<evidence type="ECO:0000256" key="1">
    <source>
        <dbReference type="ARBA" id="ARBA00009865"/>
    </source>
</evidence>
<feature type="active site" description="Proton acceptor" evidence="4">
    <location>
        <position position="50"/>
    </location>
</feature>
<accession>A0A0G2E572</accession>
<dbReference type="GO" id="GO:0005975">
    <property type="term" value="P:carbohydrate metabolic process"/>
    <property type="evidence" value="ECO:0007669"/>
    <property type="project" value="InterPro"/>
</dbReference>
<proteinExistence type="inferred from homology"/>
<dbReference type="AlphaFoldDB" id="A0A0G2E572"/>
<dbReference type="Pfam" id="PF04616">
    <property type="entry name" value="Glyco_hydro_43"/>
    <property type="match status" value="1"/>
</dbReference>
<protein>
    <recommendedName>
        <fullName evidence="9">Glycoside hydrolase family 43 protein</fullName>
    </recommendedName>
</protein>
<evidence type="ECO:0000313" key="7">
    <source>
        <dbReference type="EMBL" id="KKY18167.1"/>
    </source>
</evidence>
<evidence type="ECO:0000256" key="6">
    <source>
        <dbReference type="RuleBase" id="RU361187"/>
    </source>
</evidence>
<dbReference type="SUPFAM" id="SSF75005">
    <property type="entry name" value="Arabinanase/levansucrase/invertase"/>
    <property type="match status" value="1"/>
</dbReference>
<dbReference type="InterPro" id="IPR006710">
    <property type="entry name" value="Glyco_hydro_43"/>
</dbReference>
<dbReference type="GO" id="GO:0004553">
    <property type="term" value="F:hydrolase activity, hydrolyzing O-glycosyl compounds"/>
    <property type="evidence" value="ECO:0007669"/>
    <property type="project" value="InterPro"/>
</dbReference>
<dbReference type="CDD" id="cd08999">
    <property type="entry name" value="GH43_ABN-like"/>
    <property type="match status" value="1"/>
</dbReference>
<dbReference type="InterPro" id="IPR051795">
    <property type="entry name" value="Glycosyl_Hydrlase_43"/>
</dbReference>
<organism evidence="7 8">
    <name type="scientific">Phaeomoniella chlamydospora</name>
    <name type="common">Phaeoacremonium chlamydosporum</name>
    <dbReference type="NCBI Taxonomy" id="158046"/>
    <lineage>
        <taxon>Eukaryota</taxon>
        <taxon>Fungi</taxon>
        <taxon>Dikarya</taxon>
        <taxon>Ascomycota</taxon>
        <taxon>Pezizomycotina</taxon>
        <taxon>Eurotiomycetes</taxon>
        <taxon>Chaetothyriomycetidae</taxon>
        <taxon>Phaeomoniellales</taxon>
        <taxon>Phaeomoniellaceae</taxon>
        <taxon>Phaeomoniella</taxon>
    </lineage>
</organism>
<dbReference type="OrthoDB" id="3879658at2759"/>
<keyword evidence="2 6" id="KW-0378">Hydrolase</keyword>
<dbReference type="Gene3D" id="2.115.10.20">
    <property type="entry name" value="Glycosyl hydrolase domain, family 43"/>
    <property type="match status" value="1"/>
</dbReference>
<evidence type="ECO:0000256" key="5">
    <source>
        <dbReference type="PIRSR" id="PIRSR606710-2"/>
    </source>
</evidence>
<dbReference type="InterPro" id="IPR023296">
    <property type="entry name" value="Glyco_hydro_beta-prop_sf"/>
</dbReference>
<evidence type="ECO:0000256" key="3">
    <source>
        <dbReference type="ARBA" id="ARBA00023295"/>
    </source>
</evidence>
<name>A0A0G2E572_PHACM</name>
<evidence type="ECO:0000313" key="8">
    <source>
        <dbReference type="Proteomes" id="UP000053317"/>
    </source>
</evidence>
<sequence>MSGSIEYTSFKMSLILRSLAFFSFNCLVMAAPFSKRAISSGPTMSANFPDPTFIEVDATYYAFATNNGEQNIPVAVSSDFNTWDLQDGYDALPDPGSWASGDVWAPDVVQVDDGSFVLYYAAELADHSTHCVGAATASSPRGPYTPQSSPLICPSASVGGAIDPSGFLDTDGTRYILYKIDGNSVPGGPNCGNTATNSYSTPILIQKVGSDGLTLEGTAQQIMTQDPSTEPLVEAPSLAIVDGVYFLFFSSGCYTDSDYDVKYATSQNGVLNGGNDYTRASAALLQTGYGIGLVAPGGLTIGSQGQKVVFMAYQSGSDTVRQMYTGTVTLDASSKTVSI</sequence>
<keyword evidence="8" id="KW-1185">Reference proteome</keyword>
<reference evidence="7 8" key="1">
    <citation type="submission" date="2015-05" db="EMBL/GenBank/DDBJ databases">
        <title>Distinctive expansion of gene families associated with plant cell wall degradation and secondary metabolism in the genomes of grapevine trunk pathogens.</title>
        <authorList>
            <person name="Lawrence D.P."/>
            <person name="Travadon R."/>
            <person name="Rolshausen P.E."/>
            <person name="Baumgartner K."/>
        </authorList>
    </citation>
    <scope>NUCLEOTIDE SEQUENCE [LARGE SCALE GENOMIC DNA]</scope>
    <source>
        <strain evidence="7">UCRPC4</strain>
    </source>
</reference>
<feature type="active site" description="Proton donor" evidence="4">
    <location>
        <position position="234"/>
    </location>
</feature>
<dbReference type="PANTHER" id="PTHR42812:SF5">
    <property type="entry name" value="ENDO-ARABINASE"/>
    <property type="match status" value="1"/>
</dbReference>
<evidence type="ECO:0008006" key="9">
    <source>
        <dbReference type="Google" id="ProtNLM"/>
    </source>
</evidence>
<comment type="similarity">
    <text evidence="1 6">Belongs to the glycosyl hydrolase 43 family.</text>
</comment>
<gene>
    <name evidence="7" type="ORF">UCRPC4_g05117</name>
</gene>
<dbReference type="Proteomes" id="UP000053317">
    <property type="component" value="Unassembled WGS sequence"/>
</dbReference>
<evidence type="ECO:0000256" key="2">
    <source>
        <dbReference type="ARBA" id="ARBA00022801"/>
    </source>
</evidence>
<dbReference type="EMBL" id="LCWF01000130">
    <property type="protein sequence ID" value="KKY18167.1"/>
    <property type="molecule type" value="Genomic_DNA"/>
</dbReference>
<evidence type="ECO:0000256" key="4">
    <source>
        <dbReference type="PIRSR" id="PIRSR606710-1"/>
    </source>
</evidence>